<dbReference type="AlphaFoldDB" id="A0A6V8SK54"/>
<keyword evidence="7 8" id="KW-0456">Lyase</keyword>
<dbReference type="SFLD" id="SFLDS00029">
    <property type="entry name" value="Radical_SAM"/>
    <property type="match status" value="1"/>
</dbReference>
<dbReference type="PANTHER" id="PTHR42836:SF1">
    <property type="entry name" value="7-CARBOXY-7-DEAZAGUANINE SYNTHASE"/>
    <property type="match status" value="1"/>
</dbReference>
<dbReference type="PIRSF" id="PIRSF000370">
    <property type="entry name" value="QueE"/>
    <property type="match status" value="1"/>
</dbReference>
<organism evidence="10 11">
    <name type="scientific">Clostridium fungisolvens</name>
    <dbReference type="NCBI Taxonomy" id="1604897"/>
    <lineage>
        <taxon>Bacteria</taxon>
        <taxon>Bacillati</taxon>
        <taxon>Bacillota</taxon>
        <taxon>Clostridia</taxon>
        <taxon>Eubacteriales</taxon>
        <taxon>Clostridiaceae</taxon>
        <taxon>Clostridium</taxon>
    </lineage>
</organism>
<keyword evidence="6 8" id="KW-0411">Iron-sulfur</keyword>
<evidence type="ECO:0000313" key="11">
    <source>
        <dbReference type="Proteomes" id="UP000580568"/>
    </source>
</evidence>
<dbReference type="Proteomes" id="UP000580568">
    <property type="component" value="Unassembled WGS sequence"/>
</dbReference>
<comment type="cofactor">
    <cofactor evidence="8">
        <name>S-adenosyl-L-methionine</name>
        <dbReference type="ChEBI" id="CHEBI:59789"/>
    </cofactor>
    <text evidence="8">Binds 1 S-adenosyl-L-methionine per subunit.</text>
</comment>
<dbReference type="GO" id="GO:0008616">
    <property type="term" value="P:tRNA queuosine(34) biosynthetic process"/>
    <property type="evidence" value="ECO:0007669"/>
    <property type="project" value="UniProtKB-UniRule"/>
</dbReference>
<dbReference type="HAMAP" id="MF_00917">
    <property type="entry name" value="QueE"/>
    <property type="match status" value="1"/>
</dbReference>
<comment type="catalytic activity">
    <reaction evidence="8">
        <text>6-carboxy-5,6,7,8-tetrahydropterin + H(+) = 7-carboxy-7-carbaguanine + NH4(+)</text>
        <dbReference type="Rhea" id="RHEA:27974"/>
        <dbReference type="ChEBI" id="CHEBI:15378"/>
        <dbReference type="ChEBI" id="CHEBI:28938"/>
        <dbReference type="ChEBI" id="CHEBI:61032"/>
        <dbReference type="ChEBI" id="CHEBI:61036"/>
        <dbReference type="EC" id="4.3.99.3"/>
    </reaction>
</comment>
<name>A0A6V8SK54_9CLOT</name>
<comment type="similarity">
    <text evidence="8">Belongs to the radical SAM superfamily. 7-carboxy-7-deazaguanine synthase family.</text>
</comment>
<keyword evidence="11" id="KW-1185">Reference proteome</keyword>
<feature type="domain" description="Radical SAM core" evidence="9">
    <location>
        <begin position="35"/>
        <end position="233"/>
    </location>
</feature>
<comment type="function">
    <text evidence="8">Catalyzes the complex heterocyclic radical-mediated conversion of 6-carboxy-5,6,7,8-tetrahydropterin (CPH4) to 7-carboxy-7-deazaguanine (CDG), a step common to the biosynthetic pathways of all 7-deazapurine-containing compounds.</text>
</comment>
<dbReference type="GO" id="GO:0051539">
    <property type="term" value="F:4 iron, 4 sulfur cluster binding"/>
    <property type="evidence" value="ECO:0007669"/>
    <property type="project" value="UniProtKB-UniRule"/>
</dbReference>
<dbReference type="CDD" id="cd01335">
    <property type="entry name" value="Radical_SAM"/>
    <property type="match status" value="1"/>
</dbReference>
<reference evidence="10 11" key="1">
    <citation type="submission" date="2020-07" db="EMBL/GenBank/DDBJ databases">
        <title>A new beta-1,3-glucan-decomposing anaerobic bacterium isolated from anoxic soil subjected to biological soil disinfestation.</title>
        <authorList>
            <person name="Ueki A."/>
            <person name="Tonouchi A."/>
        </authorList>
    </citation>
    <scope>NUCLEOTIDE SEQUENCE [LARGE SCALE GENOMIC DNA]</scope>
    <source>
        <strain evidence="10 11">TW1</strain>
    </source>
</reference>
<comment type="subunit">
    <text evidence="8">Homodimer.</text>
</comment>
<dbReference type="GO" id="GO:1904047">
    <property type="term" value="F:S-adenosyl-L-methionine binding"/>
    <property type="evidence" value="ECO:0007669"/>
    <property type="project" value="UniProtKB-UniRule"/>
</dbReference>
<proteinExistence type="inferred from homology"/>
<comment type="cofactor">
    <cofactor evidence="8">
        <name>Mg(2+)</name>
        <dbReference type="ChEBI" id="CHEBI:18420"/>
    </cofactor>
</comment>
<dbReference type="Gene3D" id="3.20.20.70">
    <property type="entry name" value="Aldolase class I"/>
    <property type="match status" value="1"/>
</dbReference>
<evidence type="ECO:0000259" key="9">
    <source>
        <dbReference type="PROSITE" id="PS51918"/>
    </source>
</evidence>
<comment type="caution">
    <text evidence="10">The sequence shown here is derived from an EMBL/GenBank/DDBJ whole genome shotgun (WGS) entry which is preliminary data.</text>
</comment>
<dbReference type="InterPro" id="IPR007197">
    <property type="entry name" value="rSAM"/>
</dbReference>
<evidence type="ECO:0000256" key="8">
    <source>
        <dbReference type="HAMAP-Rule" id="MF_00917"/>
    </source>
</evidence>
<dbReference type="GO" id="GO:0000287">
    <property type="term" value="F:magnesium ion binding"/>
    <property type="evidence" value="ECO:0007669"/>
    <property type="project" value="UniProtKB-UniRule"/>
</dbReference>
<evidence type="ECO:0000256" key="1">
    <source>
        <dbReference type="ARBA" id="ARBA00022485"/>
    </source>
</evidence>
<dbReference type="InterPro" id="IPR024924">
    <property type="entry name" value="7-CO-7-deazaguanine_synth-like"/>
</dbReference>
<evidence type="ECO:0000256" key="3">
    <source>
        <dbReference type="ARBA" id="ARBA00022723"/>
    </source>
</evidence>
<accession>A0A6V8SK54</accession>
<evidence type="ECO:0000313" key="10">
    <source>
        <dbReference type="EMBL" id="GFP77609.1"/>
    </source>
</evidence>
<comment type="cofactor">
    <cofactor evidence="8">
        <name>[4Fe-4S] cluster</name>
        <dbReference type="ChEBI" id="CHEBI:49883"/>
    </cofactor>
    <text evidence="8">Binds 1 [4Fe-4S] cluster. The cluster is coordinated with 3 cysteines and an exchangeable S-adenosyl-L-methionine.</text>
</comment>
<evidence type="ECO:0000256" key="6">
    <source>
        <dbReference type="ARBA" id="ARBA00023014"/>
    </source>
</evidence>
<dbReference type="PANTHER" id="PTHR42836">
    <property type="entry name" value="7-CARBOXY-7-DEAZAGUANINE SYNTHASE"/>
    <property type="match status" value="1"/>
</dbReference>
<gene>
    <name evidence="8" type="primary">queE</name>
    <name evidence="10" type="ORF">bsdtw1_03767</name>
</gene>
<evidence type="ECO:0000256" key="4">
    <source>
        <dbReference type="ARBA" id="ARBA00022842"/>
    </source>
</evidence>
<feature type="binding site" evidence="8">
    <location>
        <position position="57"/>
    </location>
    <ligand>
        <name>Mg(2+)</name>
        <dbReference type="ChEBI" id="CHEBI:18420"/>
    </ligand>
</feature>
<keyword evidence="5 8" id="KW-0408">Iron</keyword>
<feature type="binding site" evidence="8">
    <location>
        <position position="55"/>
    </location>
    <ligand>
        <name>[4Fe-4S] cluster</name>
        <dbReference type="ChEBI" id="CHEBI:49883"/>
        <note>4Fe-4S-S-AdoMet</note>
    </ligand>
</feature>
<comment type="pathway">
    <text evidence="8">Purine metabolism; 7-cyano-7-deazaguanine biosynthesis.</text>
</comment>
<dbReference type="NCBIfam" id="TIGR03963">
    <property type="entry name" value="rSAM_QueE_Clost"/>
    <property type="match status" value="1"/>
</dbReference>
<dbReference type="Pfam" id="PF04055">
    <property type="entry name" value="Radical_SAM"/>
    <property type="match status" value="1"/>
</dbReference>
<feature type="binding site" evidence="8">
    <location>
        <begin position="29"/>
        <end position="31"/>
    </location>
    <ligand>
        <name>substrate</name>
    </ligand>
</feature>
<feature type="binding site" evidence="8">
    <location>
        <position position="44"/>
    </location>
    <ligand>
        <name>substrate</name>
    </ligand>
</feature>
<keyword evidence="8" id="KW-0671">Queuosine biosynthesis</keyword>
<keyword evidence="3 8" id="KW-0479">Metal-binding</keyword>
<comment type="caution">
    <text evidence="8">Lacks conserved residue(s) required for the propagation of feature annotation.</text>
</comment>
<evidence type="ECO:0000256" key="7">
    <source>
        <dbReference type="ARBA" id="ARBA00023239"/>
    </source>
</evidence>
<dbReference type="EMBL" id="BLZR01000001">
    <property type="protein sequence ID" value="GFP77609.1"/>
    <property type="molecule type" value="Genomic_DNA"/>
</dbReference>
<dbReference type="EC" id="4.3.99.3" evidence="8"/>
<keyword evidence="2 8" id="KW-0949">S-adenosyl-L-methionine</keyword>
<dbReference type="InterPro" id="IPR023868">
    <property type="entry name" value="7-CO-7-deazaGua_synth_put_Clo"/>
</dbReference>
<keyword evidence="1 8" id="KW-0004">4Fe-4S</keyword>
<dbReference type="PROSITE" id="PS51918">
    <property type="entry name" value="RADICAL_SAM"/>
    <property type="match status" value="1"/>
</dbReference>
<feature type="binding site" evidence="8">
    <location>
        <position position="52"/>
    </location>
    <ligand>
        <name>[4Fe-4S] cluster</name>
        <dbReference type="ChEBI" id="CHEBI:49883"/>
        <note>4Fe-4S-S-AdoMet</note>
    </ligand>
</feature>
<evidence type="ECO:0000256" key="5">
    <source>
        <dbReference type="ARBA" id="ARBA00023004"/>
    </source>
</evidence>
<dbReference type="SUPFAM" id="SSF102114">
    <property type="entry name" value="Radical SAM enzymes"/>
    <property type="match status" value="1"/>
</dbReference>
<dbReference type="UniPathway" id="UPA00391"/>
<feature type="binding site" evidence="8">
    <location>
        <position position="92"/>
    </location>
    <ligand>
        <name>S-adenosyl-L-methionine</name>
        <dbReference type="ChEBI" id="CHEBI:59789"/>
    </ligand>
</feature>
<evidence type="ECO:0000256" key="2">
    <source>
        <dbReference type="ARBA" id="ARBA00022691"/>
    </source>
</evidence>
<protein>
    <recommendedName>
        <fullName evidence="8">7-carboxy-7-deazaguanine synthase</fullName>
        <shortName evidence="8">CDG synthase</shortName>
        <ecNumber evidence="8">4.3.99.3</ecNumber>
    </recommendedName>
    <alternativeName>
        <fullName evidence="8">Queuosine biosynthesis protein QueE</fullName>
    </alternativeName>
</protein>
<dbReference type="SFLD" id="SFLDG01067">
    <property type="entry name" value="SPASM/twitch_domain_containing"/>
    <property type="match status" value="1"/>
</dbReference>
<dbReference type="GO" id="GO:0016840">
    <property type="term" value="F:carbon-nitrogen lyase activity"/>
    <property type="evidence" value="ECO:0007669"/>
    <property type="project" value="UniProtKB-UniRule"/>
</dbReference>
<feature type="binding site" evidence="8">
    <location>
        <begin position="54"/>
        <end position="56"/>
    </location>
    <ligand>
        <name>S-adenosyl-L-methionine</name>
        <dbReference type="ChEBI" id="CHEBI:59789"/>
    </ligand>
</feature>
<dbReference type="InterPro" id="IPR058240">
    <property type="entry name" value="rSAM_sf"/>
</dbReference>
<keyword evidence="4 8" id="KW-0460">Magnesium</keyword>
<sequence length="238" mass="27195">MKHLQIVLDTRKVGLTNMNFKVVEKFVSINGEGRRCGQLAIFIRFAGCNLNCSYCDTTWANEKNAPYDLMSSEEIYNYIKSTEVKNITLTGGEPLLQEGIIELLELIAKDKELHVEIETNGSVLLDTFSKIYNPPSFTMDYKLPSSNMEKQMNLDNFKFLTKNDTVKFVSGSIEDLEKAKEIIDRYDLVEKTSVYISPVFGQISLDNIVEFMKDNKMNGVNLQVQLHKIIWEPSKRGV</sequence>
<dbReference type="InterPro" id="IPR013785">
    <property type="entry name" value="Aldolase_TIM"/>
</dbReference>
<feature type="binding site" evidence="8">
    <location>
        <position position="48"/>
    </location>
    <ligand>
        <name>[4Fe-4S] cluster</name>
        <dbReference type="ChEBI" id="CHEBI:49883"/>
        <note>4Fe-4S-S-AdoMet</note>
    </ligand>
</feature>
<feature type="binding site" evidence="8">
    <location>
        <position position="90"/>
    </location>
    <ligand>
        <name>substrate</name>
    </ligand>
</feature>